<proteinExistence type="inferred from homology"/>
<organism evidence="2 3">
    <name type="scientific">Galdieria yellowstonensis</name>
    <dbReference type="NCBI Taxonomy" id="3028027"/>
    <lineage>
        <taxon>Eukaryota</taxon>
        <taxon>Rhodophyta</taxon>
        <taxon>Bangiophyceae</taxon>
        <taxon>Galdieriales</taxon>
        <taxon>Galdieriaceae</taxon>
        <taxon>Galdieria</taxon>
    </lineage>
</organism>
<evidence type="ECO:0000313" key="2">
    <source>
        <dbReference type="EMBL" id="KAK4525455.1"/>
    </source>
</evidence>
<dbReference type="EMBL" id="JANCYU010000030">
    <property type="protein sequence ID" value="KAK4525455.1"/>
    <property type="molecule type" value="Genomic_DNA"/>
</dbReference>
<evidence type="ECO:0000256" key="1">
    <source>
        <dbReference type="ARBA" id="ARBA00005356"/>
    </source>
</evidence>
<name>A0AAV9IDK3_9RHOD</name>
<dbReference type="GO" id="GO:0032008">
    <property type="term" value="P:positive regulation of TOR signaling"/>
    <property type="evidence" value="ECO:0007669"/>
    <property type="project" value="TreeGrafter"/>
</dbReference>
<reference evidence="2 3" key="1">
    <citation type="submission" date="2022-07" db="EMBL/GenBank/DDBJ databases">
        <title>Genome-wide signatures of adaptation to extreme environments.</title>
        <authorList>
            <person name="Cho C.H."/>
            <person name="Yoon H.S."/>
        </authorList>
    </citation>
    <scope>NUCLEOTIDE SEQUENCE [LARGE SCALE GENOMIC DNA]</scope>
    <source>
        <strain evidence="2 3">108.79 E11</strain>
    </source>
</reference>
<dbReference type="Pfam" id="PF08923">
    <property type="entry name" value="MAPKK1_Int"/>
    <property type="match status" value="1"/>
</dbReference>
<sequence length="857" mass="96652">MAPTSRVSPQVAKRALNTFSYNVQKAPFLPPPDECECNQCLQILARYLEDLQSVSAQNDGKFSFLRLFGNRTKYKEEEEEQLCCAIARALVYAYQQLKSSPRLVGLVGKVVQTLGLTVFMLDSERRNGVMSVFQHASSLSTKRQWKSLLGTLCTTAVKLTSIVGDWIATEILKAAFEITASSSWALREYLYIAALVEGTLTALQQHSLQVAFLEQLVCDTRTALERRSDIQSRSLGFMILAGVIRAWNPEDAFNESYRTIRNLFKQEIERATQDSIYSASITCEQDFGMIMYTVTVSCGIAACCARIDSLASTIVILAHCLDYLSAPFLLRQKLFQPLDEDSWNILCYHASSLGYAAAELLLRNPKQSMISFFHKRLFDTCQEVFNSCKSLPVSQESFGGNAKMAIQSLWRMIFSFFNHTLKTVQESYSLKNSLSTLLLEEDSLIAILDAISMIGYFSPSVAERQSIITNAMETAAYISTQGEYTPDFTRRLLNYWLETFHLHQEDLASTVRNTQLVASSRISCILDSMAASIPYVNVDILKEKQSPLFSLLFSIFTLDMQSLVLRGHAIFRSGMESHKQRTIFLPFVLSYWKQTLLQYPKILSAVDVISSLDAVVRLEVFDETFWSTVNDSSEDTISTREVVFACLICLADEIIRRHKEAPQEEGRPLTIAMARSLLKCPLPSLNTVFQCWEYLLTRFESSDDNTLWSLLRQVVEGGDAVRKPHLMRWSFVNSARMEGLTESIQGLKALVITDRDGVVIYQIERSPGAATRCAEMSTAFSSGWDQTNKLLVGAFRRAVLEYQQEVFIALPFLPLLVILLVEKGSNLGLVFSLEPWLHNFTNQLANLVMRDAPIRGQ</sequence>
<dbReference type="SMART" id="SM01278">
    <property type="entry name" value="MAPKK1_Int"/>
    <property type="match status" value="1"/>
</dbReference>
<keyword evidence="3" id="KW-1185">Reference proteome</keyword>
<dbReference type="InterPro" id="IPR015019">
    <property type="entry name" value="LAMTOR3"/>
</dbReference>
<dbReference type="PANTHER" id="PTHR13378:SF1">
    <property type="entry name" value="RAGULATOR COMPLEX PROTEIN LAMTOR3"/>
    <property type="match status" value="1"/>
</dbReference>
<accession>A0AAV9IDK3</accession>
<dbReference type="SUPFAM" id="SSF103196">
    <property type="entry name" value="Roadblock/LC7 domain"/>
    <property type="match status" value="1"/>
</dbReference>
<gene>
    <name evidence="2" type="ORF">GAYE_SCF12G3363</name>
</gene>
<comment type="similarity">
    <text evidence="1">Belongs to the LAMTOR3 family.</text>
</comment>
<dbReference type="GO" id="GO:0071230">
    <property type="term" value="P:cellular response to amino acid stimulus"/>
    <property type="evidence" value="ECO:0007669"/>
    <property type="project" value="TreeGrafter"/>
</dbReference>
<dbReference type="GO" id="GO:0071986">
    <property type="term" value="C:Ragulator complex"/>
    <property type="evidence" value="ECO:0007669"/>
    <property type="project" value="TreeGrafter"/>
</dbReference>
<protein>
    <submittedName>
        <fullName evidence="2">Uncharacterized protein</fullName>
    </submittedName>
</protein>
<evidence type="ECO:0000313" key="3">
    <source>
        <dbReference type="Proteomes" id="UP001300502"/>
    </source>
</evidence>
<comment type="caution">
    <text evidence="2">The sequence shown here is derived from an EMBL/GenBank/DDBJ whole genome shotgun (WGS) entry which is preliminary data.</text>
</comment>
<dbReference type="AlphaFoldDB" id="A0AAV9IDK3"/>
<dbReference type="Proteomes" id="UP001300502">
    <property type="component" value="Unassembled WGS sequence"/>
</dbReference>
<dbReference type="Gene3D" id="3.30.450.30">
    <property type="entry name" value="Dynein light chain 2a, cytoplasmic"/>
    <property type="match status" value="1"/>
</dbReference>
<dbReference type="PANTHER" id="PTHR13378">
    <property type="entry name" value="REGULATOR COMPLEX PROTEIN LAMTOR3"/>
    <property type="match status" value="1"/>
</dbReference>